<dbReference type="Proteomes" id="UP000288096">
    <property type="component" value="Unassembled WGS sequence"/>
</dbReference>
<dbReference type="GO" id="GO:0016491">
    <property type="term" value="F:oxidoreductase activity"/>
    <property type="evidence" value="ECO:0007669"/>
    <property type="project" value="UniProtKB-KW"/>
</dbReference>
<dbReference type="InterPro" id="IPR012839">
    <property type="entry name" value="Organic_radical_activase"/>
</dbReference>
<dbReference type="InterPro" id="IPR001989">
    <property type="entry name" value="Radical_activat_CS"/>
</dbReference>
<evidence type="ECO:0000313" key="12">
    <source>
        <dbReference type="Proteomes" id="UP000288096"/>
    </source>
</evidence>
<evidence type="ECO:0000313" key="11">
    <source>
        <dbReference type="EMBL" id="GBC59901.1"/>
    </source>
</evidence>
<dbReference type="Gene3D" id="3.20.20.70">
    <property type="entry name" value="Aldolase class I"/>
    <property type="match status" value="1"/>
</dbReference>
<dbReference type="AlphaFoldDB" id="A0A401FSF2"/>
<dbReference type="PROSITE" id="PS01087">
    <property type="entry name" value="RADICAL_ACTIVATING"/>
    <property type="match status" value="1"/>
</dbReference>
<dbReference type="PROSITE" id="PS51918">
    <property type="entry name" value="RADICAL_SAM"/>
    <property type="match status" value="1"/>
</dbReference>
<accession>A0A401FSF2</accession>
<evidence type="ECO:0000256" key="1">
    <source>
        <dbReference type="ARBA" id="ARBA00001966"/>
    </source>
</evidence>
<evidence type="ECO:0000256" key="3">
    <source>
        <dbReference type="ARBA" id="ARBA00011245"/>
    </source>
</evidence>
<sequence length="266" mass="28903">MKKGIVFDIKKYAIHDGPGIRTTVFLKGCPLACRWCHNPESQGFAPEKIIKTVRRNGGRPVTRSEVVGRAATVSEVIAEVEKDIIFYDESGGGVTFSGGEPLAQPGFLAELLKECRAREIHTAVDTTGYAPAGTMTEIAGLTDLFLYDLKIMDPEKHVEYTGIPNRLILENLKRIAAMNRPVVVRFPMIPGLTDSEENVRAIAGFVSDLGNIRDIAVLPYHDIADGKYAGLGVRNRMKGVVPPDAEAVGAVRSLFESYGFQVSIGG</sequence>
<keyword evidence="9" id="KW-0411">Iron-sulfur</keyword>
<dbReference type="OrthoDB" id="9782387at2"/>
<comment type="cofactor">
    <cofactor evidence="1">
        <name>[4Fe-4S] cluster</name>
        <dbReference type="ChEBI" id="CHEBI:49883"/>
    </cofactor>
</comment>
<evidence type="ECO:0000256" key="5">
    <source>
        <dbReference type="ARBA" id="ARBA00022691"/>
    </source>
</evidence>
<dbReference type="CDD" id="cd01335">
    <property type="entry name" value="Radical_SAM"/>
    <property type="match status" value="1"/>
</dbReference>
<feature type="domain" description="Radical SAM core" evidence="10">
    <location>
        <begin position="15"/>
        <end position="266"/>
    </location>
</feature>
<dbReference type="SFLD" id="SFLDG01066">
    <property type="entry name" value="organic_radical-activating_enz"/>
    <property type="match status" value="1"/>
</dbReference>
<evidence type="ECO:0000256" key="9">
    <source>
        <dbReference type="ARBA" id="ARBA00023014"/>
    </source>
</evidence>
<dbReference type="PIRSF" id="PIRSF000371">
    <property type="entry name" value="PFL_act_enz"/>
    <property type="match status" value="1"/>
</dbReference>
<protein>
    <recommendedName>
        <fullName evidence="10">Radical SAM core domain-containing protein</fullName>
    </recommendedName>
</protein>
<keyword evidence="8" id="KW-0408">Iron</keyword>
<dbReference type="InterPro" id="IPR034457">
    <property type="entry name" value="Organic_radical-activating"/>
</dbReference>
<dbReference type="EMBL" id="BEXT01000001">
    <property type="protein sequence ID" value="GBC59901.1"/>
    <property type="molecule type" value="Genomic_DNA"/>
</dbReference>
<dbReference type="GO" id="GO:0051539">
    <property type="term" value="F:4 iron, 4 sulfur cluster binding"/>
    <property type="evidence" value="ECO:0007669"/>
    <property type="project" value="UniProtKB-KW"/>
</dbReference>
<dbReference type="PANTHER" id="PTHR30352:SF4">
    <property type="entry name" value="PYRUVATE FORMATE-LYASE 2-ACTIVATING ENZYME"/>
    <property type="match status" value="1"/>
</dbReference>
<comment type="caution">
    <text evidence="11">The sequence shown here is derived from an EMBL/GenBank/DDBJ whole genome shotgun (WGS) entry which is preliminary data.</text>
</comment>
<reference evidence="12" key="2">
    <citation type="submission" date="2019-01" db="EMBL/GenBank/DDBJ databases">
        <title>Genome sequence of Desulfonema ishimotonii strain Tokyo 01.</title>
        <authorList>
            <person name="Fukui M."/>
        </authorList>
    </citation>
    <scope>NUCLEOTIDE SEQUENCE [LARGE SCALE GENOMIC DNA]</scope>
    <source>
        <strain evidence="12">Tokyo 01</strain>
    </source>
</reference>
<keyword evidence="4" id="KW-0004">4Fe-4S</keyword>
<dbReference type="NCBIfam" id="TIGR02494">
    <property type="entry name" value="PFLE_PFLC"/>
    <property type="match status" value="1"/>
</dbReference>
<keyword evidence="6" id="KW-0479">Metal-binding</keyword>
<organism evidence="11 12">
    <name type="scientific">Desulfonema ishimotonii</name>
    <dbReference type="NCBI Taxonomy" id="45657"/>
    <lineage>
        <taxon>Bacteria</taxon>
        <taxon>Pseudomonadati</taxon>
        <taxon>Thermodesulfobacteriota</taxon>
        <taxon>Desulfobacteria</taxon>
        <taxon>Desulfobacterales</taxon>
        <taxon>Desulfococcaceae</taxon>
        <taxon>Desulfonema</taxon>
    </lineage>
</organism>
<comment type="similarity">
    <text evidence="2">Belongs to the organic radical-activating enzymes family.</text>
</comment>
<evidence type="ECO:0000256" key="6">
    <source>
        <dbReference type="ARBA" id="ARBA00022723"/>
    </source>
</evidence>
<evidence type="ECO:0000259" key="10">
    <source>
        <dbReference type="PROSITE" id="PS51918"/>
    </source>
</evidence>
<gene>
    <name evidence="11" type="ORF">DENIS_0843</name>
</gene>
<dbReference type="SFLD" id="SFLDS00029">
    <property type="entry name" value="Radical_SAM"/>
    <property type="match status" value="1"/>
</dbReference>
<keyword evidence="12" id="KW-1185">Reference proteome</keyword>
<dbReference type="InterPro" id="IPR013785">
    <property type="entry name" value="Aldolase_TIM"/>
</dbReference>
<evidence type="ECO:0000256" key="8">
    <source>
        <dbReference type="ARBA" id="ARBA00023004"/>
    </source>
</evidence>
<dbReference type="GO" id="GO:0046872">
    <property type="term" value="F:metal ion binding"/>
    <property type="evidence" value="ECO:0007669"/>
    <property type="project" value="UniProtKB-KW"/>
</dbReference>
<dbReference type="PANTHER" id="PTHR30352">
    <property type="entry name" value="PYRUVATE FORMATE-LYASE-ACTIVATING ENZYME"/>
    <property type="match status" value="1"/>
</dbReference>
<keyword evidence="7" id="KW-0560">Oxidoreductase</keyword>
<evidence type="ECO:0000256" key="2">
    <source>
        <dbReference type="ARBA" id="ARBA00009777"/>
    </source>
</evidence>
<comment type="subunit">
    <text evidence="3">Monomer.</text>
</comment>
<proteinExistence type="inferred from homology"/>
<dbReference type="SUPFAM" id="SSF102114">
    <property type="entry name" value="Radical SAM enzymes"/>
    <property type="match status" value="1"/>
</dbReference>
<name>A0A401FSF2_9BACT</name>
<reference evidence="12" key="1">
    <citation type="submission" date="2017-11" db="EMBL/GenBank/DDBJ databases">
        <authorList>
            <person name="Watanabe M."/>
            <person name="Kojima H."/>
        </authorList>
    </citation>
    <scope>NUCLEOTIDE SEQUENCE [LARGE SCALE GENOMIC DNA]</scope>
    <source>
        <strain evidence="12">Tokyo 01</strain>
    </source>
</reference>
<dbReference type="Pfam" id="PF04055">
    <property type="entry name" value="Radical_SAM"/>
    <property type="match status" value="1"/>
</dbReference>
<evidence type="ECO:0000256" key="4">
    <source>
        <dbReference type="ARBA" id="ARBA00022485"/>
    </source>
</evidence>
<evidence type="ECO:0000256" key="7">
    <source>
        <dbReference type="ARBA" id="ARBA00023002"/>
    </source>
</evidence>
<dbReference type="InterPro" id="IPR007197">
    <property type="entry name" value="rSAM"/>
</dbReference>
<keyword evidence="5" id="KW-0949">S-adenosyl-L-methionine</keyword>
<dbReference type="RefSeq" id="WP_124327373.1">
    <property type="nucleotide sequence ID" value="NZ_BEXT01000001.1"/>
</dbReference>
<dbReference type="InterPro" id="IPR058240">
    <property type="entry name" value="rSAM_sf"/>
</dbReference>